<proteinExistence type="predicted"/>
<evidence type="ECO:0000256" key="1">
    <source>
        <dbReference type="SAM" id="MobiDB-lite"/>
    </source>
</evidence>
<protein>
    <submittedName>
        <fullName evidence="2">Uncharacterized protein</fullName>
    </submittedName>
</protein>
<accession>A0A212J9N3</accession>
<dbReference type="AlphaFoldDB" id="A0A212J9N3"/>
<organism evidence="2">
    <name type="scientific">uncultured Alphaproteobacteria bacterium</name>
    <dbReference type="NCBI Taxonomy" id="91750"/>
    <lineage>
        <taxon>Bacteria</taxon>
        <taxon>Pseudomonadati</taxon>
        <taxon>Pseudomonadota</taxon>
        <taxon>Alphaproteobacteria</taxon>
        <taxon>environmental samples</taxon>
    </lineage>
</organism>
<gene>
    <name evidence="2" type="ORF">KL86APRO_10723</name>
</gene>
<dbReference type="EMBL" id="FLUO01000001">
    <property type="protein sequence ID" value="SBV96157.1"/>
    <property type="molecule type" value="Genomic_DNA"/>
</dbReference>
<reference evidence="2" key="1">
    <citation type="submission" date="2016-04" db="EMBL/GenBank/DDBJ databases">
        <authorList>
            <person name="Evans L.H."/>
            <person name="Alamgir A."/>
            <person name="Owens N."/>
            <person name="Weber N.D."/>
            <person name="Virtaneva K."/>
            <person name="Barbian K."/>
            <person name="Babar A."/>
            <person name="Rosenke K."/>
        </authorList>
    </citation>
    <scope>NUCLEOTIDE SEQUENCE</scope>
    <source>
        <strain evidence="2">86</strain>
    </source>
</reference>
<feature type="region of interest" description="Disordered" evidence="1">
    <location>
        <begin position="1"/>
        <end position="51"/>
    </location>
</feature>
<sequence length="51" mass="5474">MSFKDFSTSHPEHKPSPLTAKPGNLQAAKAAQPPHPAVTKPHAPRQSALKH</sequence>
<evidence type="ECO:0000313" key="2">
    <source>
        <dbReference type="EMBL" id="SBV96157.1"/>
    </source>
</evidence>
<name>A0A212J9N3_9PROT</name>